<organism evidence="2">
    <name type="scientific">marine metagenome</name>
    <dbReference type="NCBI Taxonomy" id="408172"/>
    <lineage>
        <taxon>unclassified sequences</taxon>
        <taxon>metagenomes</taxon>
        <taxon>ecological metagenomes</taxon>
    </lineage>
</organism>
<accession>A0A383CA03</accession>
<feature type="non-terminal residue" evidence="2">
    <location>
        <position position="242"/>
    </location>
</feature>
<protein>
    <submittedName>
        <fullName evidence="2">Uncharacterized protein</fullName>
    </submittedName>
</protein>
<reference evidence="2" key="1">
    <citation type="submission" date="2018-05" db="EMBL/GenBank/DDBJ databases">
        <authorList>
            <person name="Lanie J.A."/>
            <person name="Ng W.-L."/>
            <person name="Kazmierczak K.M."/>
            <person name="Andrzejewski T.M."/>
            <person name="Davidsen T.M."/>
            <person name="Wayne K.J."/>
            <person name="Tettelin H."/>
            <person name="Glass J.I."/>
            <person name="Rusch D."/>
            <person name="Podicherti R."/>
            <person name="Tsui H.-C.T."/>
            <person name="Winkler M.E."/>
        </authorList>
    </citation>
    <scope>NUCLEOTIDE SEQUENCE</scope>
</reference>
<proteinExistence type="predicted"/>
<sequence length="242" mass="26284">TDSVYLSILTVTEEPMFSSSEGYTLRILIDSDDISETGYWLPSIGADQMVEIYGKNNAILSSVLYTFNDNRDNSDWNGFSALSTINARALGDTVEMQVPLFDLGASNQDEMKIVWQSSDGNGNTDLADNIVSLSGEKSTISGAISSLINDSNTLNEGQGVVIDGYFGDWNDIEKQFDIISNTESEHVDLEEYAAVTQDESTFMYMNVDGNILNGIAIPTYEAKSMPDLNTGSTGDTEPTPGV</sequence>
<gene>
    <name evidence="2" type="ORF">METZ01_LOCUS481339</name>
</gene>
<feature type="compositionally biased region" description="Polar residues" evidence="1">
    <location>
        <begin position="227"/>
        <end position="236"/>
    </location>
</feature>
<evidence type="ECO:0000256" key="1">
    <source>
        <dbReference type="SAM" id="MobiDB-lite"/>
    </source>
</evidence>
<dbReference type="EMBL" id="UINC01206727">
    <property type="protein sequence ID" value="SVE28485.1"/>
    <property type="molecule type" value="Genomic_DNA"/>
</dbReference>
<feature type="non-terminal residue" evidence="2">
    <location>
        <position position="1"/>
    </location>
</feature>
<feature type="region of interest" description="Disordered" evidence="1">
    <location>
        <begin position="223"/>
        <end position="242"/>
    </location>
</feature>
<dbReference type="AlphaFoldDB" id="A0A383CA03"/>
<name>A0A383CA03_9ZZZZ</name>
<evidence type="ECO:0000313" key="2">
    <source>
        <dbReference type="EMBL" id="SVE28485.1"/>
    </source>
</evidence>